<dbReference type="EMBL" id="SGPM01000005">
    <property type="protein sequence ID" value="THH33494.1"/>
    <property type="molecule type" value="Genomic_DNA"/>
</dbReference>
<dbReference type="PANTHER" id="PTHR24096">
    <property type="entry name" value="LONG-CHAIN-FATTY-ACID--COA LIGASE"/>
    <property type="match status" value="1"/>
</dbReference>
<dbReference type="GO" id="GO:0016405">
    <property type="term" value="F:CoA-ligase activity"/>
    <property type="evidence" value="ECO:0007669"/>
    <property type="project" value="TreeGrafter"/>
</dbReference>
<dbReference type="PANTHER" id="PTHR24096:SF422">
    <property type="entry name" value="BCDNA.GH02901"/>
    <property type="match status" value="1"/>
</dbReference>
<feature type="domain" description="AMP-binding enzyme C-terminal" evidence="3">
    <location>
        <begin position="469"/>
        <end position="556"/>
    </location>
</feature>
<protein>
    <recommendedName>
        <fullName evidence="6">AMP-dependent synthetase/ligase domain-containing protein</fullName>
    </recommendedName>
</protein>
<dbReference type="InterPro" id="IPR000873">
    <property type="entry name" value="AMP-dep_synth/lig_dom"/>
</dbReference>
<evidence type="ECO:0000256" key="1">
    <source>
        <dbReference type="SAM" id="Phobius"/>
    </source>
</evidence>
<reference evidence="4 5" key="1">
    <citation type="submission" date="2019-02" db="EMBL/GenBank/DDBJ databases">
        <title>Genome sequencing of the rare red list fungi Antrodiella citrinella (Flaviporus citrinellus).</title>
        <authorList>
            <person name="Buettner E."/>
            <person name="Kellner H."/>
        </authorList>
    </citation>
    <scope>NUCLEOTIDE SEQUENCE [LARGE SCALE GENOMIC DNA]</scope>
    <source>
        <strain evidence="4 5">DSM 108506</strain>
    </source>
</reference>
<keyword evidence="1" id="KW-1133">Transmembrane helix</keyword>
<feature type="domain" description="AMP-dependent synthetase/ligase" evidence="2">
    <location>
        <begin position="71"/>
        <end position="419"/>
    </location>
</feature>
<dbReference type="InterPro" id="IPR025110">
    <property type="entry name" value="AMP-bd_C"/>
</dbReference>
<evidence type="ECO:0008006" key="6">
    <source>
        <dbReference type="Google" id="ProtNLM"/>
    </source>
</evidence>
<keyword evidence="1" id="KW-0472">Membrane</keyword>
<dbReference type="Proteomes" id="UP000308730">
    <property type="component" value="Unassembled WGS sequence"/>
</dbReference>
<accession>A0A4S4N3D3</accession>
<feature type="transmembrane region" description="Helical" evidence="1">
    <location>
        <begin position="261"/>
        <end position="281"/>
    </location>
</feature>
<evidence type="ECO:0000313" key="5">
    <source>
        <dbReference type="Proteomes" id="UP000308730"/>
    </source>
</evidence>
<dbReference type="Gene3D" id="3.30.300.30">
    <property type="match status" value="1"/>
</dbReference>
<dbReference type="SUPFAM" id="SSF56801">
    <property type="entry name" value="Acetyl-CoA synthetase-like"/>
    <property type="match status" value="1"/>
</dbReference>
<dbReference type="InterPro" id="IPR020845">
    <property type="entry name" value="AMP-binding_CS"/>
</dbReference>
<comment type="caution">
    <text evidence="4">The sequence shown here is derived from an EMBL/GenBank/DDBJ whole genome shotgun (WGS) entry which is preliminary data.</text>
</comment>
<keyword evidence="1" id="KW-0812">Transmembrane</keyword>
<gene>
    <name evidence="4" type="ORF">EUX98_g689</name>
</gene>
<evidence type="ECO:0000259" key="2">
    <source>
        <dbReference type="Pfam" id="PF00501"/>
    </source>
</evidence>
<dbReference type="Pfam" id="PF00501">
    <property type="entry name" value="AMP-binding"/>
    <property type="match status" value="1"/>
</dbReference>
<dbReference type="InterPro" id="IPR042099">
    <property type="entry name" value="ANL_N_sf"/>
</dbReference>
<evidence type="ECO:0000313" key="4">
    <source>
        <dbReference type="EMBL" id="THH33494.1"/>
    </source>
</evidence>
<dbReference type="OrthoDB" id="6509636at2759"/>
<dbReference type="Pfam" id="PF13193">
    <property type="entry name" value="AMP-binding_C"/>
    <property type="match status" value="1"/>
</dbReference>
<dbReference type="PROSITE" id="PS00455">
    <property type="entry name" value="AMP_BINDING"/>
    <property type="match status" value="1"/>
</dbReference>
<keyword evidence="5" id="KW-1185">Reference proteome</keyword>
<proteinExistence type="predicted"/>
<evidence type="ECO:0000259" key="3">
    <source>
        <dbReference type="Pfam" id="PF13193"/>
    </source>
</evidence>
<dbReference type="Gene3D" id="3.40.50.12780">
    <property type="entry name" value="N-terminal domain of ligase-like"/>
    <property type="match status" value="1"/>
</dbReference>
<name>A0A4S4N3D3_9APHY</name>
<dbReference type="AlphaFoldDB" id="A0A4S4N3D3"/>
<sequence length="581" mass="64395">MVFAAPIGPPDVPDNLTIPQFLLDSRHPLRPLNQQANPWFIQDEYGRGVGFEEVRARTYGLANAMSSRYNIHYPTALWAIHRLGAVATCANPAYQADELKYQIDLAGATLMFTHSENLVIATQAARACNFPADRIIILDSPNVPAFDSHFNIERLVLEGLAQPPQFTERKLSPGEGRTKLALLSFSSGTTGRPKAVAIPHYALIANVVQMALHVKANEEHVPRDERRYRTGDGIYAGRLASIPYACFVLLCERRLIMITDIYGAVVILHFYLFAGYTLVIPERFNFVQMLKSIERYRINHLCLVPPMIVLLCKNPATKQHDLSSVRFIMSGAAPLSGELTEQLAKILPNTAIAQAYGMTESCTTLTFPRLDQKLGTLGSSGVLLPGVTAKVIKEDGTPAGFDEPGELYVKAPSLTLGYYKNEAATKETFIDGWLRTGDEVVINRNFEVFVIDRRKEIFKVRGFQVAPAELEGHLLNHPDVVDTCVVGIADDYSGEVPLAFVVLHPAVLARIVKDPLEADKVKAGLIRFVADSKVHYKRLAGGVEFIDAIPKNPSGKLLRRFMREKAKELKKTPNLSVRPKL</sequence>
<dbReference type="InterPro" id="IPR045851">
    <property type="entry name" value="AMP-bd_C_sf"/>
</dbReference>
<organism evidence="4 5">
    <name type="scientific">Antrodiella citrinella</name>
    <dbReference type="NCBI Taxonomy" id="2447956"/>
    <lineage>
        <taxon>Eukaryota</taxon>
        <taxon>Fungi</taxon>
        <taxon>Dikarya</taxon>
        <taxon>Basidiomycota</taxon>
        <taxon>Agaricomycotina</taxon>
        <taxon>Agaricomycetes</taxon>
        <taxon>Polyporales</taxon>
        <taxon>Steccherinaceae</taxon>
        <taxon>Antrodiella</taxon>
    </lineage>
</organism>